<evidence type="ECO:0000256" key="3">
    <source>
        <dbReference type="ARBA" id="ARBA00022475"/>
    </source>
</evidence>
<keyword evidence="4 9" id="KW-0812">Transmembrane</keyword>
<dbReference type="EMBL" id="QFFI01000010">
    <property type="protein sequence ID" value="PWG63578.1"/>
    <property type="molecule type" value="Genomic_DNA"/>
</dbReference>
<dbReference type="InterPro" id="IPR045324">
    <property type="entry name" value="Small_multidrug_res"/>
</dbReference>
<dbReference type="SUPFAM" id="SSF103481">
    <property type="entry name" value="Multidrug resistance efflux transporter EmrE"/>
    <property type="match status" value="1"/>
</dbReference>
<evidence type="ECO:0000313" key="11">
    <source>
        <dbReference type="EMBL" id="PWG63578.1"/>
    </source>
</evidence>
<gene>
    <name evidence="11" type="ORF">DEM34_08190</name>
</gene>
<feature type="transmembrane region" description="Helical" evidence="10">
    <location>
        <begin position="57"/>
        <end position="78"/>
    </location>
</feature>
<dbReference type="Gene3D" id="1.10.3730.20">
    <property type="match status" value="1"/>
</dbReference>
<dbReference type="Pfam" id="PF00893">
    <property type="entry name" value="Multi_Drug_Res"/>
    <property type="match status" value="1"/>
</dbReference>
<keyword evidence="3" id="KW-1003">Cell membrane</keyword>
<dbReference type="GO" id="GO:1990961">
    <property type="term" value="P:xenobiotic detoxification by transmembrane export across the plasma membrane"/>
    <property type="evidence" value="ECO:0007669"/>
    <property type="project" value="UniProtKB-ARBA"/>
</dbReference>
<dbReference type="InterPro" id="IPR037185">
    <property type="entry name" value="EmrE-like"/>
</dbReference>
<dbReference type="OrthoDB" id="9808638at2"/>
<keyword evidence="12" id="KW-1185">Reference proteome</keyword>
<evidence type="ECO:0000256" key="6">
    <source>
        <dbReference type="ARBA" id="ARBA00023136"/>
    </source>
</evidence>
<reference evidence="11 12" key="1">
    <citation type="submission" date="2018-05" db="EMBL/GenBank/DDBJ databases">
        <title>Spiribacter halobius sp. nov., a moderately halophilic bacterium isolated from marine solar saltern.</title>
        <authorList>
            <person name="Zheng W.-S."/>
            <person name="Lu D.-C."/>
            <person name="Du Z.-J."/>
        </authorList>
    </citation>
    <scope>NUCLEOTIDE SEQUENCE [LARGE SCALE GENOMIC DNA]</scope>
    <source>
        <strain evidence="11 12">E85</strain>
    </source>
</reference>
<feature type="transmembrane region" description="Helical" evidence="10">
    <location>
        <begin position="30"/>
        <end position="50"/>
    </location>
</feature>
<evidence type="ECO:0000313" key="12">
    <source>
        <dbReference type="Proteomes" id="UP000245474"/>
    </source>
</evidence>
<evidence type="ECO:0000256" key="9">
    <source>
        <dbReference type="RuleBase" id="RU003942"/>
    </source>
</evidence>
<dbReference type="GO" id="GO:0022857">
    <property type="term" value="F:transmembrane transporter activity"/>
    <property type="evidence" value="ECO:0007669"/>
    <property type="project" value="InterPro"/>
</dbReference>
<evidence type="ECO:0000256" key="10">
    <source>
        <dbReference type="SAM" id="Phobius"/>
    </source>
</evidence>
<organism evidence="11 12">
    <name type="scientific">Sediminicurvatus halobius</name>
    <dbReference type="NCBI Taxonomy" id="2182432"/>
    <lineage>
        <taxon>Bacteria</taxon>
        <taxon>Pseudomonadati</taxon>
        <taxon>Pseudomonadota</taxon>
        <taxon>Gammaproteobacteria</taxon>
        <taxon>Chromatiales</taxon>
        <taxon>Ectothiorhodospiraceae</taxon>
        <taxon>Sediminicurvatus</taxon>
    </lineage>
</organism>
<keyword evidence="6 10" id="KW-0472">Membrane</keyword>
<name>A0A2U2N3F5_9GAMM</name>
<dbReference type="AlphaFoldDB" id="A0A2U2N3F5"/>
<evidence type="ECO:0000256" key="7">
    <source>
        <dbReference type="ARBA" id="ARBA00038151"/>
    </source>
</evidence>
<evidence type="ECO:0000256" key="4">
    <source>
        <dbReference type="ARBA" id="ARBA00022692"/>
    </source>
</evidence>
<keyword evidence="5 10" id="KW-1133">Transmembrane helix</keyword>
<dbReference type="FunFam" id="1.10.3730.20:FF:000001">
    <property type="entry name" value="Quaternary ammonium compound resistance transporter SugE"/>
    <property type="match status" value="1"/>
</dbReference>
<dbReference type="GO" id="GO:0005886">
    <property type="term" value="C:plasma membrane"/>
    <property type="evidence" value="ECO:0007669"/>
    <property type="project" value="UniProtKB-SubCell"/>
</dbReference>
<protein>
    <recommendedName>
        <fullName evidence="8">Guanidinium exporter</fullName>
    </recommendedName>
</protein>
<evidence type="ECO:0000256" key="8">
    <source>
        <dbReference type="ARBA" id="ARBA00039168"/>
    </source>
</evidence>
<evidence type="ECO:0000256" key="2">
    <source>
        <dbReference type="ARBA" id="ARBA00022448"/>
    </source>
</evidence>
<comment type="subcellular location">
    <subcellularLocation>
        <location evidence="1 9">Cell membrane</location>
        <topology evidence="1 9">Multi-pass membrane protein</topology>
    </subcellularLocation>
</comment>
<comment type="caution">
    <text evidence="11">The sequence shown here is derived from an EMBL/GenBank/DDBJ whole genome shotgun (WGS) entry which is preliminary data.</text>
</comment>
<dbReference type="Proteomes" id="UP000245474">
    <property type="component" value="Unassembled WGS sequence"/>
</dbReference>
<accession>A0A2U2N3F5</accession>
<comment type="similarity">
    <text evidence="7">Belongs to the drug/metabolite transporter (DMT) superfamily. Small multidrug resistance (SMR) (TC 2.A.7.1) family. Gdx/SugE subfamily.</text>
</comment>
<sequence length="104" mass="10606">MAWIHLALAGVAEVVFVVGMKLSRGFERPAWVAVAAVFLLTSVGLLTLVAKALPISVAYPIWTAAGIFGSAIVGALAFGEAMSMPKLVGLTLIVAGVASLRVAA</sequence>
<proteinExistence type="inferred from homology"/>
<evidence type="ECO:0000256" key="5">
    <source>
        <dbReference type="ARBA" id="ARBA00022989"/>
    </source>
</evidence>
<evidence type="ECO:0000256" key="1">
    <source>
        <dbReference type="ARBA" id="ARBA00004651"/>
    </source>
</evidence>
<dbReference type="InterPro" id="IPR000390">
    <property type="entry name" value="Small_drug/metabolite_transptr"/>
</dbReference>
<keyword evidence="2" id="KW-0813">Transport</keyword>
<dbReference type="PANTHER" id="PTHR30561:SF0">
    <property type="entry name" value="GUANIDINIUM EXPORTER"/>
    <property type="match status" value="1"/>
</dbReference>
<dbReference type="PANTHER" id="PTHR30561">
    <property type="entry name" value="SMR FAMILY PROTON-DEPENDENT DRUG EFFLUX TRANSPORTER SUGE"/>
    <property type="match status" value="1"/>
</dbReference>